<dbReference type="OrthoDB" id="2194642at2"/>
<comment type="caution">
    <text evidence="2">The sequence shown here is derived from an EMBL/GenBank/DDBJ whole genome shotgun (WGS) entry which is preliminary data.</text>
</comment>
<dbReference type="InterPro" id="IPR008841">
    <property type="entry name" value="Siphovirus-type_tail_N"/>
</dbReference>
<dbReference type="EMBL" id="AICN01000036">
    <property type="protein sequence ID" value="EHS86871.1"/>
    <property type="molecule type" value="Genomic_DNA"/>
</dbReference>
<dbReference type="Gene3D" id="2.40.30.200">
    <property type="match status" value="1"/>
</dbReference>
<name>H4GJE8_9LACO</name>
<accession>H4GJE8</accession>
<evidence type="ECO:0000313" key="3">
    <source>
        <dbReference type="Proteomes" id="UP000004567"/>
    </source>
</evidence>
<sequence>MQQPNIYLKIGDEEEFNPADCIKGLKYLGVANESSSPQWTNLYQDYQGRDGSQFLGQTLAKRTVNEPFFLHFGQWQDFQLAKHEIYRLFADREKVRVRTDVNPDKVYFGYVTPFDIAPLEDYSHEAKFTIPFDVPDGYRYSRYRSDAQPGEGQYGMDIANDLMNYHFTSMSFRVYNASDITIDPYYQSHDLRLLVTFEGNSCKVTNSTTNTEWRYLKSCEGKQLLFDGKTLTTYENGKNVNVNTNYGYISLKPGWNEITVSEASSIDITFSFPFIYVL</sequence>
<dbReference type="STRING" id="1144300.PS3_13034"/>
<dbReference type="RefSeq" id="WP_007122181.1">
    <property type="nucleotide sequence ID" value="NZ_AICN01000036.1"/>
</dbReference>
<gene>
    <name evidence="2" type="ORF">PS3_13034</name>
</gene>
<organism evidence="2 3">
    <name type="scientific">Limosilactobacillus gastricus PS3</name>
    <dbReference type="NCBI Taxonomy" id="1144300"/>
    <lineage>
        <taxon>Bacteria</taxon>
        <taxon>Bacillati</taxon>
        <taxon>Bacillota</taxon>
        <taxon>Bacilli</taxon>
        <taxon>Lactobacillales</taxon>
        <taxon>Lactobacillaceae</taxon>
        <taxon>Limosilactobacillus</taxon>
    </lineage>
</organism>
<evidence type="ECO:0000259" key="1">
    <source>
        <dbReference type="Pfam" id="PF05709"/>
    </source>
</evidence>
<evidence type="ECO:0000313" key="2">
    <source>
        <dbReference type="EMBL" id="EHS86871.1"/>
    </source>
</evidence>
<dbReference type="AlphaFoldDB" id="H4GJE8"/>
<proteinExistence type="predicted"/>
<dbReference type="Proteomes" id="UP000004567">
    <property type="component" value="Unassembled WGS sequence"/>
</dbReference>
<feature type="domain" description="Siphovirus-type tail component RIFT-related" evidence="1">
    <location>
        <begin position="40"/>
        <end position="133"/>
    </location>
</feature>
<dbReference type="PATRIC" id="fig|1144300.3.peg.871"/>
<protein>
    <recommendedName>
        <fullName evidence="1">Siphovirus-type tail component RIFT-related domain-containing protein</fullName>
    </recommendedName>
</protein>
<reference evidence="2 3" key="1">
    <citation type="journal article" date="2013" name="Genome Announc.">
        <title>Genome Sequence of Lactobacillus gastricus PS3, a Strain Isolated from Human Milk.</title>
        <authorList>
            <person name="Martin V."/>
            <person name="Cardenas N."/>
            <person name="Jimenez E."/>
            <person name="Maldonado A."/>
            <person name="Rodriguez J.M."/>
            <person name="Fernandez L."/>
        </authorList>
    </citation>
    <scope>NUCLEOTIDE SEQUENCE [LARGE SCALE GENOMIC DNA]</scope>
    <source>
        <strain evidence="2 3">PS3</strain>
    </source>
</reference>
<dbReference type="Pfam" id="PF05709">
    <property type="entry name" value="Sipho_tail"/>
    <property type="match status" value="1"/>
</dbReference>